<keyword evidence="4" id="KW-1185">Reference proteome</keyword>
<reference evidence="3 4" key="1">
    <citation type="journal article" date="2017" name="Int. J. Syst. Evol. Microbiol.">
        <title>Roseitalea porphyridii gen. nov., sp. nov., isolated from a red alga, and reclassification of Hoeflea suaedae Chung et al. 2013 as Pseudohoeflea suaedae gen. nov., comb. nov.</title>
        <authorList>
            <person name="Hyeon J.W."/>
            <person name="Jeong S.E."/>
            <person name="Baek K."/>
            <person name="Jeon C.O."/>
        </authorList>
    </citation>
    <scope>NUCLEOTIDE SEQUENCE [LARGE SCALE GENOMIC DNA]</scope>
    <source>
        <strain evidence="3 4">MA7-20</strain>
    </source>
</reference>
<feature type="region of interest" description="Disordered" evidence="1">
    <location>
        <begin position="1"/>
        <end position="21"/>
    </location>
</feature>
<protein>
    <recommendedName>
        <fullName evidence="2">DUF6916 domain-containing protein</fullName>
    </recommendedName>
</protein>
<organism evidence="3 4">
    <name type="scientific">Roseitalea porphyridii</name>
    <dbReference type="NCBI Taxonomy" id="1852022"/>
    <lineage>
        <taxon>Bacteria</taxon>
        <taxon>Pseudomonadati</taxon>
        <taxon>Pseudomonadota</taxon>
        <taxon>Alphaproteobacteria</taxon>
        <taxon>Hyphomicrobiales</taxon>
        <taxon>Ahrensiaceae</taxon>
        <taxon>Roseitalea</taxon>
    </lineage>
</organism>
<feature type="domain" description="DUF6916" evidence="2">
    <location>
        <begin position="10"/>
        <end position="99"/>
    </location>
</feature>
<sequence length="100" mass="10815">MAEMSEIDRLTSEHFEARRNGPVTLEAGGETMALTIAEINAMGTSSREGGAFSVVFRGPREPVVEQAIHRLTFGADERADIFLVPLGPDGDGMLYEAVFT</sequence>
<proteinExistence type="predicted"/>
<dbReference type="GeneID" id="90768185"/>
<dbReference type="EMBL" id="CP036532">
    <property type="protein sequence ID" value="QBK31407.1"/>
    <property type="molecule type" value="Genomic_DNA"/>
</dbReference>
<dbReference type="AlphaFoldDB" id="A0A4P6V1U6"/>
<dbReference type="KEGG" id="rpod:E0E05_12825"/>
<dbReference type="Proteomes" id="UP000293719">
    <property type="component" value="Chromosome"/>
</dbReference>
<dbReference type="OrthoDB" id="8926597at2"/>
<evidence type="ECO:0000259" key="2">
    <source>
        <dbReference type="Pfam" id="PF21880"/>
    </source>
</evidence>
<evidence type="ECO:0000313" key="3">
    <source>
        <dbReference type="EMBL" id="QBK31407.1"/>
    </source>
</evidence>
<gene>
    <name evidence="3" type="ORF">E0E05_12825</name>
</gene>
<dbReference type="Pfam" id="PF21880">
    <property type="entry name" value="DUF6916"/>
    <property type="match status" value="1"/>
</dbReference>
<accession>A0A4P6V1U6</accession>
<dbReference type="RefSeq" id="WP_052287964.1">
    <property type="nucleotide sequence ID" value="NZ_CP036532.1"/>
</dbReference>
<evidence type="ECO:0000256" key="1">
    <source>
        <dbReference type="SAM" id="MobiDB-lite"/>
    </source>
</evidence>
<feature type="compositionally biased region" description="Basic and acidic residues" evidence="1">
    <location>
        <begin position="1"/>
        <end position="19"/>
    </location>
</feature>
<evidence type="ECO:0000313" key="4">
    <source>
        <dbReference type="Proteomes" id="UP000293719"/>
    </source>
</evidence>
<dbReference type="InterPro" id="IPR054209">
    <property type="entry name" value="DUF6916"/>
</dbReference>
<name>A0A4P6V1U6_9HYPH</name>